<reference evidence="1 2" key="1">
    <citation type="submission" date="2017-09" db="EMBL/GenBank/DDBJ databases">
        <authorList>
            <person name="Ehlers B."/>
            <person name="Leendertz F.H."/>
        </authorList>
    </citation>
    <scope>NUCLEOTIDE SEQUENCE [LARGE SCALE GENOMIC DNA]</scope>
    <source>
        <strain evidence="1 2">DSM 16848</strain>
    </source>
</reference>
<gene>
    <name evidence="1" type="ORF">SAMN02746062_00992</name>
</gene>
<keyword evidence="2" id="KW-1185">Reference proteome</keyword>
<organism evidence="1 2">
    <name type="scientific">Alysiella filiformis DSM 16848</name>
    <dbReference type="NCBI Taxonomy" id="1120981"/>
    <lineage>
        <taxon>Bacteria</taxon>
        <taxon>Pseudomonadati</taxon>
        <taxon>Pseudomonadota</taxon>
        <taxon>Betaproteobacteria</taxon>
        <taxon>Neisseriales</taxon>
        <taxon>Neisseriaceae</taxon>
        <taxon>Alysiella</taxon>
    </lineage>
</organism>
<proteinExistence type="predicted"/>
<name>A0A286E9X3_9NEIS</name>
<dbReference type="OrthoDB" id="5297125at2"/>
<evidence type="ECO:0000313" key="1">
    <source>
        <dbReference type="EMBL" id="SOD67670.1"/>
    </source>
</evidence>
<sequence>MAMPQIPKWHGDNGEIIACTEKIKVMTQNMTELHQIAQDALEDALLMGCNEQQVRQYLLDLVAHLENPYR</sequence>
<dbReference type="AlphaFoldDB" id="A0A286E9X3"/>
<protein>
    <submittedName>
        <fullName evidence="1">Uncharacterized protein</fullName>
    </submittedName>
</protein>
<dbReference type="EMBL" id="OCNF01000006">
    <property type="protein sequence ID" value="SOD67670.1"/>
    <property type="molecule type" value="Genomic_DNA"/>
</dbReference>
<evidence type="ECO:0000313" key="2">
    <source>
        <dbReference type="Proteomes" id="UP000219669"/>
    </source>
</evidence>
<dbReference type="RefSeq" id="WP_097114053.1">
    <property type="nucleotide sequence ID" value="NZ_CP083931.1"/>
</dbReference>
<dbReference type="Proteomes" id="UP000219669">
    <property type="component" value="Unassembled WGS sequence"/>
</dbReference>
<accession>A0A286E9X3</accession>